<dbReference type="PANTHER" id="PTHR45695:SF15">
    <property type="entry name" value="OPSIN RH2"/>
    <property type="match status" value="1"/>
</dbReference>
<dbReference type="GO" id="GO:0004930">
    <property type="term" value="F:G protein-coupled receptor activity"/>
    <property type="evidence" value="ECO:0007669"/>
    <property type="project" value="UniProtKB-KW"/>
</dbReference>
<dbReference type="PROSITE" id="PS50262">
    <property type="entry name" value="G_PROTEIN_RECEP_F1_2"/>
    <property type="match status" value="1"/>
</dbReference>
<evidence type="ECO:0000313" key="11">
    <source>
        <dbReference type="Proteomes" id="UP001634394"/>
    </source>
</evidence>
<sequence>ASARIDDSLVVRRFASPATLWLDDLLRTVDTMNKSILFLSDLAELKDGIFEDFQYWLNLSDFNFTEFNSSLRNHASIKNLGHMCSKRFSYHKDYTQIDWVLSLVIIIYILVLILAILGNLLVIWTIWRNSHMHTVTNYYIVNLALSDLLVSTIVIPLKLLEYTADCTWQIFKADELCGFLSYLLPIFVFASVLTLVAISLE</sequence>
<evidence type="ECO:0000313" key="10">
    <source>
        <dbReference type="EMBL" id="KAL3875030.1"/>
    </source>
</evidence>
<dbReference type="EMBL" id="JBJQND010000006">
    <property type="protein sequence ID" value="KAL3875030.1"/>
    <property type="molecule type" value="Genomic_DNA"/>
</dbReference>
<feature type="transmembrane region" description="Helical" evidence="8">
    <location>
        <begin position="99"/>
        <end position="127"/>
    </location>
</feature>
<evidence type="ECO:0000256" key="2">
    <source>
        <dbReference type="ARBA" id="ARBA00022692"/>
    </source>
</evidence>
<evidence type="ECO:0000256" key="6">
    <source>
        <dbReference type="ARBA" id="ARBA00023170"/>
    </source>
</evidence>
<dbReference type="InterPro" id="IPR017452">
    <property type="entry name" value="GPCR_Rhodpsn_7TM"/>
</dbReference>
<keyword evidence="6" id="KW-0675">Receptor</keyword>
<evidence type="ECO:0000259" key="9">
    <source>
        <dbReference type="PROSITE" id="PS50262"/>
    </source>
</evidence>
<organism evidence="10 11">
    <name type="scientific">Sinanodonta woodiana</name>
    <name type="common">Chinese pond mussel</name>
    <name type="synonym">Anodonta woodiana</name>
    <dbReference type="NCBI Taxonomy" id="1069815"/>
    <lineage>
        <taxon>Eukaryota</taxon>
        <taxon>Metazoa</taxon>
        <taxon>Spiralia</taxon>
        <taxon>Lophotrochozoa</taxon>
        <taxon>Mollusca</taxon>
        <taxon>Bivalvia</taxon>
        <taxon>Autobranchia</taxon>
        <taxon>Heteroconchia</taxon>
        <taxon>Palaeoheterodonta</taxon>
        <taxon>Unionida</taxon>
        <taxon>Unionoidea</taxon>
        <taxon>Unionidae</taxon>
        <taxon>Unioninae</taxon>
        <taxon>Sinanodonta</taxon>
    </lineage>
</organism>
<keyword evidence="3 8" id="KW-1133">Transmembrane helix</keyword>
<feature type="transmembrane region" description="Helical" evidence="8">
    <location>
        <begin position="179"/>
        <end position="200"/>
    </location>
</feature>
<evidence type="ECO:0000256" key="1">
    <source>
        <dbReference type="ARBA" id="ARBA00004141"/>
    </source>
</evidence>
<comment type="subcellular location">
    <subcellularLocation>
        <location evidence="1">Membrane</location>
        <topology evidence="1">Multi-pass membrane protein</topology>
    </subcellularLocation>
</comment>
<dbReference type="AlphaFoldDB" id="A0ABD3WM31"/>
<dbReference type="InterPro" id="IPR000276">
    <property type="entry name" value="GPCR_Rhodpsn"/>
</dbReference>
<dbReference type="PRINTS" id="PR00237">
    <property type="entry name" value="GPCRRHODOPSN"/>
</dbReference>
<feature type="non-terminal residue" evidence="10">
    <location>
        <position position="1"/>
    </location>
</feature>
<evidence type="ECO:0000256" key="3">
    <source>
        <dbReference type="ARBA" id="ARBA00022989"/>
    </source>
</evidence>
<reference evidence="10 11" key="1">
    <citation type="submission" date="2024-11" db="EMBL/GenBank/DDBJ databases">
        <title>Chromosome-level genome assembly of the freshwater bivalve Anodonta woodiana.</title>
        <authorList>
            <person name="Chen X."/>
        </authorList>
    </citation>
    <scope>NUCLEOTIDE SEQUENCE [LARGE SCALE GENOMIC DNA]</scope>
    <source>
        <strain evidence="10">MN2024</strain>
        <tissue evidence="10">Gills</tissue>
    </source>
</reference>
<evidence type="ECO:0000256" key="7">
    <source>
        <dbReference type="ARBA" id="ARBA00023224"/>
    </source>
</evidence>
<dbReference type="SUPFAM" id="SSF81321">
    <property type="entry name" value="Family A G protein-coupled receptor-like"/>
    <property type="match status" value="1"/>
</dbReference>
<protein>
    <recommendedName>
        <fullName evidence="9">G-protein coupled receptors family 1 profile domain-containing protein</fullName>
    </recommendedName>
</protein>
<feature type="domain" description="G-protein coupled receptors family 1 profile" evidence="9">
    <location>
        <begin position="118"/>
        <end position="201"/>
    </location>
</feature>
<accession>A0ABD3WM31</accession>
<comment type="caution">
    <text evidence="10">The sequence shown here is derived from an EMBL/GenBank/DDBJ whole genome shotgun (WGS) entry which is preliminary data.</text>
</comment>
<feature type="non-terminal residue" evidence="10">
    <location>
        <position position="201"/>
    </location>
</feature>
<keyword evidence="4" id="KW-0297">G-protein coupled receptor</keyword>
<keyword evidence="2 8" id="KW-0812">Transmembrane</keyword>
<keyword evidence="7" id="KW-0807">Transducer</keyword>
<dbReference type="Proteomes" id="UP001634394">
    <property type="component" value="Unassembled WGS sequence"/>
</dbReference>
<dbReference type="GO" id="GO:0016020">
    <property type="term" value="C:membrane"/>
    <property type="evidence" value="ECO:0007669"/>
    <property type="project" value="UniProtKB-SubCell"/>
</dbReference>
<dbReference type="Gene3D" id="1.20.1070.10">
    <property type="entry name" value="Rhodopsin 7-helix transmembrane proteins"/>
    <property type="match status" value="1"/>
</dbReference>
<name>A0ABD3WM31_SINWO</name>
<evidence type="ECO:0000256" key="5">
    <source>
        <dbReference type="ARBA" id="ARBA00023136"/>
    </source>
</evidence>
<feature type="transmembrane region" description="Helical" evidence="8">
    <location>
        <begin position="139"/>
        <end position="159"/>
    </location>
</feature>
<dbReference type="Pfam" id="PF00001">
    <property type="entry name" value="7tm_1"/>
    <property type="match status" value="1"/>
</dbReference>
<gene>
    <name evidence="10" type="ORF">ACJMK2_037971</name>
</gene>
<proteinExistence type="predicted"/>
<keyword evidence="5 8" id="KW-0472">Membrane</keyword>
<evidence type="ECO:0000256" key="4">
    <source>
        <dbReference type="ARBA" id="ARBA00023040"/>
    </source>
</evidence>
<evidence type="ECO:0000256" key="8">
    <source>
        <dbReference type="SAM" id="Phobius"/>
    </source>
</evidence>
<keyword evidence="11" id="KW-1185">Reference proteome</keyword>
<dbReference type="PANTHER" id="PTHR45695">
    <property type="entry name" value="LEUCOKININ RECEPTOR-RELATED"/>
    <property type="match status" value="1"/>
</dbReference>